<dbReference type="RefSeq" id="WP_068974917.1">
    <property type="nucleotide sequence ID" value="NZ_CP031716.1"/>
</dbReference>
<dbReference type="EMBL" id="CP033133">
    <property type="protein sequence ID" value="AYO55427.1"/>
    <property type="molecule type" value="Genomic_DNA"/>
</dbReference>
<organism evidence="1 2">
    <name type="scientific">Acinetobacter wuhouensis</name>
    <dbReference type="NCBI Taxonomy" id="1879050"/>
    <lineage>
        <taxon>Bacteria</taxon>
        <taxon>Pseudomonadati</taxon>
        <taxon>Pseudomonadota</taxon>
        <taxon>Gammaproteobacteria</taxon>
        <taxon>Moraxellales</taxon>
        <taxon>Moraxellaceae</taxon>
        <taxon>Acinetobacter</taxon>
    </lineage>
</organism>
<evidence type="ECO:0000313" key="2">
    <source>
        <dbReference type="Proteomes" id="UP000279962"/>
    </source>
</evidence>
<dbReference type="Pfam" id="PF09917">
    <property type="entry name" value="DUF2147"/>
    <property type="match status" value="1"/>
</dbReference>
<protein>
    <submittedName>
        <fullName evidence="1">DUF2147 domain-containing protein</fullName>
    </submittedName>
</protein>
<dbReference type="PANTHER" id="PTHR36919">
    <property type="entry name" value="BLR1215 PROTEIN"/>
    <property type="match status" value="1"/>
</dbReference>
<dbReference type="OrthoDB" id="9814399at2"/>
<dbReference type="Gene3D" id="2.40.128.520">
    <property type="match status" value="1"/>
</dbReference>
<reference evidence="1 2" key="1">
    <citation type="submission" date="2018-10" db="EMBL/GenBank/DDBJ databases">
        <title>The complete genome of Acinetobacter wuhouensis strain WCHAW010062.</title>
        <authorList>
            <person name="Hu Y."/>
            <person name="Long H."/>
            <person name="Feng Y."/>
            <person name="Zong Z."/>
        </authorList>
    </citation>
    <scope>NUCLEOTIDE SEQUENCE [LARGE SCALE GENOMIC DNA]</scope>
    <source>
        <strain evidence="1 2">WCHAW010062</strain>
    </source>
</reference>
<dbReference type="InterPro" id="IPR019223">
    <property type="entry name" value="DUF2147"/>
</dbReference>
<accession>A0A385C6Q9</accession>
<name>A0A385C6Q9_9GAMM</name>
<gene>
    <name evidence="1" type="ORF">CDG68_17995</name>
</gene>
<dbReference type="Proteomes" id="UP000279962">
    <property type="component" value="Chromosome"/>
</dbReference>
<evidence type="ECO:0000313" key="1">
    <source>
        <dbReference type="EMBL" id="AYO55427.1"/>
    </source>
</evidence>
<dbReference type="PANTHER" id="PTHR36919:SF3">
    <property type="entry name" value="BLL5882 PROTEIN"/>
    <property type="match status" value="1"/>
</dbReference>
<dbReference type="KEGG" id="awu:BEN71_15175"/>
<proteinExistence type="predicted"/>
<sequence>MKKGLFSCILLGITSWTHAADIIGTWRTVDDKTGYVRAYIKIEKQSDDTYIGKIIKDFPAPGETPLTQCRNCPAPFTNKPIIGLTILQKMKVDPDNPNHYIDGEVLDPRAGKLYHGKARLNASGNRLTLRGYIGISMIGRSQTWIRQE</sequence>
<dbReference type="AlphaFoldDB" id="A0A385C6Q9"/>